<dbReference type="RefSeq" id="WP_344527397.1">
    <property type="nucleotide sequence ID" value="NZ_BAAAPE010000007.1"/>
</dbReference>
<proteinExistence type="predicted"/>
<keyword evidence="6" id="KW-1185">Reference proteome</keyword>
<evidence type="ECO:0000259" key="4">
    <source>
        <dbReference type="Pfam" id="PF23494"/>
    </source>
</evidence>
<reference evidence="5 6" key="1">
    <citation type="journal article" date="2019" name="Int. J. Syst. Evol. Microbiol.">
        <title>The Global Catalogue of Microorganisms (GCM) 10K type strain sequencing project: providing services to taxonomists for standard genome sequencing and annotation.</title>
        <authorList>
            <consortium name="The Broad Institute Genomics Platform"/>
            <consortium name="The Broad Institute Genome Sequencing Center for Infectious Disease"/>
            <person name="Wu L."/>
            <person name="Ma J."/>
        </authorList>
    </citation>
    <scope>NUCLEOTIDE SEQUENCE [LARGE SCALE GENOMIC DNA]</scope>
    <source>
        <strain evidence="5 6">JCM 15478</strain>
    </source>
</reference>
<evidence type="ECO:0000313" key="5">
    <source>
        <dbReference type="EMBL" id="GAA2073081.1"/>
    </source>
</evidence>
<feature type="domain" description="YqeB PH" evidence="4">
    <location>
        <begin position="26"/>
        <end position="175"/>
    </location>
</feature>
<feature type="region of interest" description="Disordered" evidence="1">
    <location>
        <begin position="1"/>
        <end position="28"/>
    </location>
</feature>
<dbReference type="InterPro" id="IPR057798">
    <property type="entry name" value="PH_YqeB"/>
</dbReference>
<keyword evidence="2" id="KW-0812">Transmembrane</keyword>
<feature type="compositionally biased region" description="Basic and acidic residues" evidence="1">
    <location>
        <begin position="1"/>
        <end position="20"/>
    </location>
</feature>
<evidence type="ECO:0000256" key="2">
    <source>
        <dbReference type="SAM" id="Phobius"/>
    </source>
</evidence>
<feature type="region of interest" description="Disordered" evidence="1">
    <location>
        <begin position="241"/>
        <end position="262"/>
    </location>
</feature>
<feature type="domain" description="Cysteinyl-tRNA ligase anticodon binding" evidence="3">
    <location>
        <begin position="193"/>
        <end position="242"/>
    </location>
</feature>
<comment type="caution">
    <text evidence="5">The sequence shown here is derived from an EMBL/GenBank/DDBJ whole genome shotgun (WGS) entry which is preliminary data.</text>
</comment>
<keyword evidence="2" id="KW-1133">Transmembrane helix</keyword>
<dbReference type="InterPro" id="IPR056411">
    <property type="entry name" value="CysS_C"/>
</dbReference>
<protein>
    <submittedName>
        <fullName evidence="5">Uncharacterized protein</fullName>
    </submittedName>
</protein>
<evidence type="ECO:0000256" key="1">
    <source>
        <dbReference type="SAM" id="MobiDB-lite"/>
    </source>
</evidence>
<dbReference type="Pfam" id="PF23494">
    <property type="entry name" value="bPH_10"/>
    <property type="match status" value="1"/>
</dbReference>
<accession>A0ABN2VUA4</accession>
<evidence type="ECO:0000313" key="6">
    <source>
        <dbReference type="Proteomes" id="UP001500016"/>
    </source>
</evidence>
<dbReference type="Pfam" id="PF23493">
    <property type="entry name" value="CysS_C"/>
    <property type="match status" value="1"/>
</dbReference>
<organism evidence="5 6">
    <name type="scientific">Streptomyces albiaxialis</name>
    <dbReference type="NCBI Taxonomy" id="329523"/>
    <lineage>
        <taxon>Bacteria</taxon>
        <taxon>Bacillati</taxon>
        <taxon>Actinomycetota</taxon>
        <taxon>Actinomycetes</taxon>
        <taxon>Kitasatosporales</taxon>
        <taxon>Streptomycetaceae</taxon>
        <taxon>Streptomyces</taxon>
    </lineage>
</organism>
<feature type="transmembrane region" description="Helical" evidence="2">
    <location>
        <begin position="81"/>
        <end position="103"/>
    </location>
</feature>
<dbReference type="Proteomes" id="UP001500016">
    <property type="component" value="Unassembled WGS sequence"/>
</dbReference>
<feature type="transmembrane region" description="Helical" evidence="2">
    <location>
        <begin position="36"/>
        <end position="61"/>
    </location>
</feature>
<evidence type="ECO:0000259" key="3">
    <source>
        <dbReference type="Pfam" id="PF23493"/>
    </source>
</evidence>
<sequence>MVNEQPGKDIPHPELPERPSPDGAATKLGHPRSERALLLGGLPLVGAALGVALPFLARQLVKLPTLPMEKLVEFVATLGEAWHYLALAGAGLVLGVVCGLIALTESLEITLTDARVEAEGDGTEESLAREDVAAVFVDGKQLVVLGRDSGQLLRAEHAAPAAALAAAFRAHGYPWYEADPYAALYRRWIPHSPDTGPELNALLTARKDARKRKDADDVRDLTRAAERLGYAVRDKDTDQFWRPLVPVTEQEHRPRPPRPPGD</sequence>
<keyword evidence="2" id="KW-0472">Membrane</keyword>
<dbReference type="EMBL" id="BAAAPE010000007">
    <property type="protein sequence ID" value="GAA2073081.1"/>
    <property type="molecule type" value="Genomic_DNA"/>
</dbReference>
<gene>
    <name evidence="5" type="ORF">GCM10009801_26130</name>
</gene>
<name>A0ABN2VUA4_9ACTN</name>